<dbReference type="EMBL" id="FOZL01000001">
    <property type="protein sequence ID" value="SFS10853.1"/>
    <property type="molecule type" value="Genomic_DNA"/>
</dbReference>
<dbReference type="RefSeq" id="WP_089838661.1">
    <property type="nucleotide sequence ID" value="NZ_FOZL01000001.1"/>
</dbReference>
<sequence length="71" mass="7838">MRQEVFDDIWMGCYETAIKHEQELFGDADTLPDDEFDIVFSGMSHGDKVEALEALRALKAQGLGVSNTAAC</sequence>
<accession>A0A1I6M5E2</accession>
<evidence type="ECO:0000313" key="2">
    <source>
        <dbReference type="Proteomes" id="UP000199024"/>
    </source>
</evidence>
<proteinExistence type="predicted"/>
<dbReference type="STRING" id="474950.SAMN05421771_1857"/>
<dbReference type="Proteomes" id="UP000199024">
    <property type="component" value="Unassembled WGS sequence"/>
</dbReference>
<reference evidence="1 2" key="1">
    <citation type="submission" date="2016-10" db="EMBL/GenBank/DDBJ databases">
        <authorList>
            <person name="de Groot N.N."/>
        </authorList>
    </citation>
    <scope>NUCLEOTIDE SEQUENCE [LARGE SCALE GENOMIC DNA]</scope>
    <source>
        <strain evidence="1 2">DSM 21001</strain>
    </source>
</reference>
<organism evidence="1 2">
    <name type="scientific">Granulicella pectinivorans</name>
    <dbReference type="NCBI Taxonomy" id="474950"/>
    <lineage>
        <taxon>Bacteria</taxon>
        <taxon>Pseudomonadati</taxon>
        <taxon>Acidobacteriota</taxon>
        <taxon>Terriglobia</taxon>
        <taxon>Terriglobales</taxon>
        <taxon>Acidobacteriaceae</taxon>
        <taxon>Granulicella</taxon>
    </lineage>
</organism>
<protein>
    <submittedName>
        <fullName evidence="1">Uncharacterized protein</fullName>
    </submittedName>
</protein>
<gene>
    <name evidence="1" type="ORF">SAMN05421771_1857</name>
</gene>
<keyword evidence="2" id="KW-1185">Reference proteome</keyword>
<name>A0A1I6M5E2_9BACT</name>
<evidence type="ECO:0000313" key="1">
    <source>
        <dbReference type="EMBL" id="SFS10853.1"/>
    </source>
</evidence>
<dbReference type="AlphaFoldDB" id="A0A1I6M5E2"/>